<dbReference type="Proteomes" id="UP000004200">
    <property type="component" value="Unassembled WGS sequence"/>
</dbReference>
<evidence type="ECO:0000313" key="3">
    <source>
        <dbReference type="Proteomes" id="UP000004200"/>
    </source>
</evidence>
<protein>
    <submittedName>
        <fullName evidence="2">Uncharacterized protein</fullName>
    </submittedName>
</protein>
<organism evidence="2 3">
    <name type="scientific">Thiorhodococcus drewsii AZ1</name>
    <dbReference type="NCBI Taxonomy" id="765913"/>
    <lineage>
        <taxon>Bacteria</taxon>
        <taxon>Pseudomonadati</taxon>
        <taxon>Pseudomonadota</taxon>
        <taxon>Gammaproteobacteria</taxon>
        <taxon>Chromatiales</taxon>
        <taxon>Chromatiaceae</taxon>
        <taxon>Thiorhodococcus</taxon>
    </lineage>
</organism>
<feature type="region of interest" description="Disordered" evidence="1">
    <location>
        <begin position="45"/>
        <end position="71"/>
    </location>
</feature>
<dbReference type="AlphaFoldDB" id="G2E820"/>
<keyword evidence="3" id="KW-1185">Reference proteome</keyword>
<feature type="compositionally biased region" description="Basic and acidic residues" evidence="1">
    <location>
        <begin position="45"/>
        <end position="60"/>
    </location>
</feature>
<name>G2E820_9GAMM</name>
<gene>
    <name evidence="2" type="ORF">ThidrDRAFT_4434</name>
</gene>
<comment type="caution">
    <text evidence="2">The sequence shown here is derived from an EMBL/GenBank/DDBJ whole genome shotgun (WGS) entry which is preliminary data.</text>
</comment>
<evidence type="ECO:0000313" key="2">
    <source>
        <dbReference type="EMBL" id="EGV27763.1"/>
    </source>
</evidence>
<feature type="compositionally biased region" description="Basic and acidic residues" evidence="1">
    <location>
        <begin position="95"/>
        <end position="117"/>
    </location>
</feature>
<accession>G2E820</accession>
<proteinExistence type="predicted"/>
<evidence type="ECO:0000256" key="1">
    <source>
        <dbReference type="SAM" id="MobiDB-lite"/>
    </source>
</evidence>
<sequence length="117" mass="13577">MQEDRRNYQMVEDAKERAHRMETDIHAGHQLMEKGEEFVLSLESCEEHGQHHEQYQETRVPDSPGKEPQTNLAGVEAGALTLALAVNSLRQRAMAHSDHQDTEHRDREQSQDDYLER</sequence>
<dbReference type="EMBL" id="AFWT01000061">
    <property type="protein sequence ID" value="EGV27763.1"/>
    <property type="molecule type" value="Genomic_DNA"/>
</dbReference>
<feature type="region of interest" description="Disordered" evidence="1">
    <location>
        <begin position="91"/>
        <end position="117"/>
    </location>
</feature>
<reference evidence="2 3" key="1">
    <citation type="submission" date="2011-06" db="EMBL/GenBank/DDBJ databases">
        <title>The draft genome of Thiorhodococcus drewsii AZ1.</title>
        <authorList>
            <consortium name="US DOE Joint Genome Institute (JGI-PGF)"/>
            <person name="Lucas S."/>
            <person name="Han J."/>
            <person name="Lapidus A."/>
            <person name="Cheng J.-F."/>
            <person name="Goodwin L."/>
            <person name="Pitluck S."/>
            <person name="Peters L."/>
            <person name="Land M.L."/>
            <person name="Hauser L."/>
            <person name="Vogl K."/>
            <person name="Liu Z."/>
            <person name="Imhoff J."/>
            <person name="Thiel V."/>
            <person name="Frigaard N.-U."/>
            <person name="Bryant D.A."/>
            <person name="Woyke T.J."/>
        </authorList>
    </citation>
    <scope>NUCLEOTIDE SEQUENCE [LARGE SCALE GENOMIC DNA]</scope>
    <source>
        <strain evidence="2 3">AZ1</strain>
    </source>
</reference>